<proteinExistence type="predicted"/>
<evidence type="ECO:0000313" key="2">
    <source>
        <dbReference type="EMBL" id="ATA52447.1"/>
    </source>
</evidence>
<feature type="transmembrane region" description="Helical" evidence="1">
    <location>
        <begin position="360"/>
        <end position="380"/>
    </location>
</feature>
<feature type="transmembrane region" description="Helical" evidence="1">
    <location>
        <begin position="121"/>
        <end position="140"/>
    </location>
</feature>
<organism evidence="2 3">
    <name type="scientific">Variovorax boronicumulans</name>
    <dbReference type="NCBI Taxonomy" id="436515"/>
    <lineage>
        <taxon>Bacteria</taxon>
        <taxon>Pseudomonadati</taxon>
        <taxon>Pseudomonadota</taxon>
        <taxon>Betaproteobacteria</taxon>
        <taxon>Burkholderiales</taxon>
        <taxon>Comamonadaceae</taxon>
        <taxon>Variovorax</taxon>
    </lineage>
</organism>
<keyword evidence="1" id="KW-1133">Transmembrane helix</keyword>
<keyword evidence="1" id="KW-0472">Membrane</keyword>
<sequence length="441" mass="49887">MKKTTTERIAVAFFYAAALLAISWFRDSAIQPNLWISVSDFLNFPTINDPKTFARAGLEVADQGWLAQPSAWIFNLWPPGFVLLLGGIFKMLGTEAPFLVVLLGLTIVTGVFMLMTVRRYLSFYVSAFLALLLPLVPFLFPVTRFFLLQPVGLSFGEGFSVLFFITFTFLLLIAARIGVVRYAVAGGVFLALAAYFRSQYELIALVLSVGFLGLVVLVLALSFLLKKKSIRTNGSTALKAMAICVLAAQLLMLPWRIYHYVDVGRWDWVQTQDIVIRNALMSEEKLREMDGDFVVAGGGHLACKFEPDFCGKTEPSLFYKAFFDHFGEWVEYKASLARIYWFPTIRSFPKLLAEDVPGDYLGNSVVLILFAASFFFLYLIRKSSDFLVYFWALSSFYACFFVIFVLVQFEVRYFFFPKIFSVFVALALASVAWSARTSRVR</sequence>
<dbReference type="RefSeq" id="WP_095743520.1">
    <property type="nucleotide sequence ID" value="NZ_CP023284.1"/>
</dbReference>
<dbReference type="EMBL" id="CP023284">
    <property type="protein sequence ID" value="ATA52447.1"/>
    <property type="molecule type" value="Genomic_DNA"/>
</dbReference>
<dbReference type="Proteomes" id="UP000217154">
    <property type="component" value="Chromosome"/>
</dbReference>
<evidence type="ECO:0008006" key="4">
    <source>
        <dbReference type="Google" id="ProtNLM"/>
    </source>
</evidence>
<gene>
    <name evidence="2" type="ORF">CKY39_03860</name>
</gene>
<reference evidence="2 3" key="1">
    <citation type="submission" date="2017-09" db="EMBL/GenBank/DDBJ databases">
        <title>The diverse metabolic capabilities of V. boronicumulans make it an excellent choice for continued studies on novel biodegradation.</title>
        <authorList>
            <person name="Sun S."/>
        </authorList>
    </citation>
    <scope>NUCLEOTIDE SEQUENCE [LARGE SCALE GENOMIC DNA]</scope>
    <source>
        <strain evidence="2 3">J1</strain>
    </source>
</reference>
<dbReference type="AlphaFoldDB" id="A0A250DDK8"/>
<feature type="transmembrane region" description="Helical" evidence="1">
    <location>
        <begin position="96"/>
        <end position="114"/>
    </location>
</feature>
<feature type="transmembrane region" description="Helical" evidence="1">
    <location>
        <begin position="202"/>
        <end position="225"/>
    </location>
</feature>
<evidence type="ECO:0000256" key="1">
    <source>
        <dbReference type="SAM" id="Phobius"/>
    </source>
</evidence>
<name>A0A250DDK8_9BURK</name>
<keyword evidence="1" id="KW-0812">Transmembrane</keyword>
<feature type="transmembrane region" description="Helical" evidence="1">
    <location>
        <begin position="415"/>
        <end position="435"/>
    </location>
</feature>
<feature type="transmembrane region" description="Helical" evidence="1">
    <location>
        <begin position="237"/>
        <end position="258"/>
    </location>
</feature>
<accession>A0A250DDK8</accession>
<protein>
    <recommendedName>
        <fullName evidence="4">Glycosyltransferase RgtA/B/C/D-like domain-containing protein</fullName>
    </recommendedName>
</protein>
<feature type="transmembrane region" description="Helical" evidence="1">
    <location>
        <begin position="179"/>
        <end position="196"/>
    </location>
</feature>
<evidence type="ECO:0000313" key="3">
    <source>
        <dbReference type="Proteomes" id="UP000217154"/>
    </source>
</evidence>
<dbReference type="KEGG" id="vbo:CKY39_03860"/>
<feature type="transmembrane region" description="Helical" evidence="1">
    <location>
        <begin position="387"/>
        <end position="409"/>
    </location>
</feature>
<feature type="transmembrane region" description="Helical" evidence="1">
    <location>
        <begin position="152"/>
        <end position="172"/>
    </location>
</feature>